<dbReference type="PROSITE" id="PS51063">
    <property type="entry name" value="HTH_CRP_2"/>
    <property type="match status" value="1"/>
</dbReference>
<dbReference type="PANTHER" id="PTHR24567:SF75">
    <property type="entry name" value="FUMARATE AND NITRATE REDUCTION REGULATORY PROTEIN"/>
    <property type="match status" value="1"/>
</dbReference>
<dbReference type="InterPro" id="IPR000595">
    <property type="entry name" value="cNMP-bd_dom"/>
</dbReference>
<evidence type="ECO:0000256" key="3">
    <source>
        <dbReference type="ARBA" id="ARBA00023163"/>
    </source>
</evidence>
<dbReference type="InterPro" id="IPR018490">
    <property type="entry name" value="cNMP-bd_dom_sf"/>
</dbReference>
<dbReference type="EMBL" id="JACHOO010000005">
    <property type="protein sequence ID" value="MBB5753685.1"/>
    <property type="molecule type" value="Genomic_DNA"/>
</dbReference>
<dbReference type="InterPro" id="IPR036388">
    <property type="entry name" value="WH-like_DNA-bd_sf"/>
</dbReference>
<dbReference type="SUPFAM" id="SSF51206">
    <property type="entry name" value="cAMP-binding domain-like"/>
    <property type="match status" value="1"/>
</dbReference>
<dbReference type="AlphaFoldDB" id="A0A7W9FMZ2"/>
<comment type="caution">
    <text evidence="5">The sequence shown here is derived from an EMBL/GenBank/DDBJ whole genome shotgun (WGS) entry which is preliminary data.</text>
</comment>
<name>A0A7W9FMZ2_9HYPH</name>
<protein>
    <submittedName>
        <fullName evidence="5">CRP-like cAMP-binding protein</fullName>
    </submittedName>
</protein>
<reference evidence="5 6" key="1">
    <citation type="submission" date="2020-08" db="EMBL/GenBank/DDBJ databases">
        <title>Genomic Encyclopedia of Type Strains, Phase IV (KMG-IV): sequencing the most valuable type-strain genomes for metagenomic binning, comparative biology and taxonomic classification.</title>
        <authorList>
            <person name="Goeker M."/>
        </authorList>
    </citation>
    <scope>NUCLEOTIDE SEQUENCE [LARGE SCALE GENOMIC DNA]</scope>
    <source>
        <strain evidence="5 6">DSM 16268</strain>
    </source>
</reference>
<dbReference type="SMART" id="SM00419">
    <property type="entry name" value="HTH_CRP"/>
    <property type="match status" value="1"/>
</dbReference>
<dbReference type="GO" id="GO:0003677">
    <property type="term" value="F:DNA binding"/>
    <property type="evidence" value="ECO:0007669"/>
    <property type="project" value="UniProtKB-KW"/>
</dbReference>
<dbReference type="InterPro" id="IPR012318">
    <property type="entry name" value="HTH_CRP"/>
</dbReference>
<keyword evidence="6" id="KW-1185">Reference proteome</keyword>
<evidence type="ECO:0000259" key="4">
    <source>
        <dbReference type="PROSITE" id="PS51063"/>
    </source>
</evidence>
<evidence type="ECO:0000256" key="1">
    <source>
        <dbReference type="ARBA" id="ARBA00023015"/>
    </source>
</evidence>
<dbReference type="InterPro" id="IPR036390">
    <property type="entry name" value="WH_DNA-bd_sf"/>
</dbReference>
<feature type="domain" description="HTH crp-type" evidence="4">
    <location>
        <begin position="160"/>
        <end position="235"/>
    </location>
</feature>
<dbReference type="SUPFAM" id="SSF46785">
    <property type="entry name" value="Winged helix' DNA-binding domain"/>
    <property type="match status" value="1"/>
</dbReference>
<evidence type="ECO:0000256" key="2">
    <source>
        <dbReference type="ARBA" id="ARBA00023125"/>
    </source>
</evidence>
<dbReference type="CDD" id="cd00038">
    <property type="entry name" value="CAP_ED"/>
    <property type="match status" value="1"/>
</dbReference>
<dbReference type="Proteomes" id="UP000523821">
    <property type="component" value="Unassembled WGS sequence"/>
</dbReference>
<keyword evidence="3" id="KW-0804">Transcription</keyword>
<keyword evidence="1" id="KW-0805">Transcription regulation</keyword>
<organism evidence="5 6">
    <name type="scientific">Prosthecomicrobium pneumaticum</name>
    <dbReference type="NCBI Taxonomy" id="81895"/>
    <lineage>
        <taxon>Bacteria</taxon>
        <taxon>Pseudomonadati</taxon>
        <taxon>Pseudomonadota</taxon>
        <taxon>Alphaproteobacteria</taxon>
        <taxon>Hyphomicrobiales</taxon>
        <taxon>Kaistiaceae</taxon>
        <taxon>Prosthecomicrobium</taxon>
    </lineage>
</organism>
<evidence type="ECO:0000313" key="6">
    <source>
        <dbReference type="Proteomes" id="UP000523821"/>
    </source>
</evidence>
<dbReference type="Pfam" id="PF00027">
    <property type="entry name" value="cNMP_binding"/>
    <property type="match status" value="1"/>
</dbReference>
<dbReference type="PANTHER" id="PTHR24567">
    <property type="entry name" value="CRP FAMILY TRANSCRIPTIONAL REGULATORY PROTEIN"/>
    <property type="match status" value="1"/>
</dbReference>
<proteinExistence type="predicted"/>
<dbReference type="GO" id="GO:0003700">
    <property type="term" value="F:DNA-binding transcription factor activity"/>
    <property type="evidence" value="ECO:0007669"/>
    <property type="project" value="TreeGrafter"/>
</dbReference>
<gene>
    <name evidence="5" type="ORF">GGQ63_002755</name>
</gene>
<dbReference type="InterPro" id="IPR014710">
    <property type="entry name" value="RmlC-like_jellyroll"/>
</dbReference>
<dbReference type="GO" id="GO:0005829">
    <property type="term" value="C:cytosol"/>
    <property type="evidence" value="ECO:0007669"/>
    <property type="project" value="TreeGrafter"/>
</dbReference>
<dbReference type="RefSeq" id="WP_246429780.1">
    <property type="nucleotide sequence ID" value="NZ_JACHOO010000005.1"/>
</dbReference>
<accession>A0A7W9FMZ2</accession>
<evidence type="ECO:0000313" key="5">
    <source>
        <dbReference type="EMBL" id="MBB5753685.1"/>
    </source>
</evidence>
<keyword evidence="2" id="KW-0238">DNA-binding</keyword>
<dbReference type="Gene3D" id="1.10.10.10">
    <property type="entry name" value="Winged helix-like DNA-binding domain superfamily/Winged helix DNA-binding domain"/>
    <property type="match status" value="1"/>
</dbReference>
<sequence>MPMPGNGTTKQLPGCEACFARVNRGLCGDCQPGSPCAVASYKTADREYKVGQDLFSLGEPCDSIFNLLEGWVILYNILDDGRRQILHFALPGAVLGFHPGGGAMMTYGAQALTDIVVSTIPHKALQPIVSQQPEFGLRLAWLVARDCTLAYDRLTSIGRHSARERVAHLLLKLFVRCRAQWPGSHIEEMNLPLTQEDIGDATGLTFVHVNRVLRDLRKDRILEFHYRRLRILDPDKLVDVAGLDPQLVMSWIR</sequence>
<dbReference type="Gene3D" id="2.60.120.10">
    <property type="entry name" value="Jelly Rolls"/>
    <property type="match status" value="1"/>
</dbReference>
<dbReference type="Pfam" id="PF13545">
    <property type="entry name" value="HTH_Crp_2"/>
    <property type="match status" value="1"/>
</dbReference>
<dbReference type="InterPro" id="IPR050397">
    <property type="entry name" value="Env_Response_Regulators"/>
</dbReference>
<dbReference type="SMART" id="SM00100">
    <property type="entry name" value="cNMP"/>
    <property type="match status" value="1"/>
</dbReference>
<dbReference type="GeneID" id="95765953"/>